<dbReference type="GO" id="GO:0016036">
    <property type="term" value="P:cellular response to phosphate starvation"/>
    <property type="evidence" value="ECO:0007669"/>
    <property type="project" value="TreeGrafter"/>
</dbReference>
<feature type="domain" description="Histidine kinase" evidence="10">
    <location>
        <begin position="266"/>
        <end position="484"/>
    </location>
</feature>
<name>A0A926IIL4_9FIRM</name>
<evidence type="ECO:0000259" key="11">
    <source>
        <dbReference type="PROSITE" id="PS50885"/>
    </source>
</evidence>
<keyword evidence="9" id="KW-0812">Transmembrane</keyword>
<dbReference type="PANTHER" id="PTHR45453">
    <property type="entry name" value="PHOSPHATE REGULON SENSOR PROTEIN PHOR"/>
    <property type="match status" value="1"/>
</dbReference>
<dbReference type="AlphaFoldDB" id="A0A926IIL4"/>
<evidence type="ECO:0000256" key="8">
    <source>
        <dbReference type="ARBA" id="ARBA00023136"/>
    </source>
</evidence>
<proteinExistence type="predicted"/>
<dbReference type="InterPro" id="IPR003661">
    <property type="entry name" value="HisK_dim/P_dom"/>
</dbReference>
<dbReference type="InterPro" id="IPR005467">
    <property type="entry name" value="His_kinase_dom"/>
</dbReference>
<evidence type="ECO:0000313" key="12">
    <source>
        <dbReference type="EMBL" id="MBC8585808.1"/>
    </source>
</evidence>
<evidence type="ECO:0000256" key="1">
    <source>
        <dbReference type="ARBA" id="ARBA00000085"/>
    </source>
</evidence>
<dbReference type="InterPro" id="IPR004358">
    <property type="entry name" value="Sig_transdc_His_kin-like_C"/>
</dbReference>
<dbReference type="InterPro" id="IPR036890">
    <property type="entry name" value="HATPase_C_sf"/>
</dbReference>
<feature type="transmembrane region" description="Helical" evidence="9">
    <location>
        <begin position="174"/>
        <end position="193"/>
    </location>
</feature>
<dbReference type="Proteomes" id="UP000623678">
    <property type="component" value="Unassembled WGS sequence"/>
</dbReference>
<dbReference type="PRINTS" id="PR00344">
    <property type="entry name" value="BCTRLSENSOR"/>
</dbReference>
<dbReference type="GO" id="GO:0005886">
    <property type="term" value="C:plasma membrane"/>
    <property type="evidence" value="ECO:0007669"/>
    <property type="project" value="TreeGrafter"/>
</dbReference>
<evidence type="ECO:0000256" key="6">
    <source>
        <dbReference type="ARBA" id="ARBA00022777"/>
    </source>
</evidence>
<dbReference type="CDD" id="cd00082">
    <property type="entry name" value="HisKA"/>
    <property type="match status" value="1"/>
</dbReference>
<evidence type="ECO:0000313" key="13">
    <source>
        <dbReference type="Proteomes" id="UP000623678"/>
    </source>
</evidence>
<evidence type="ECO:0000256" key="5">
    <source>
        <dbReference type="ARBA" id="ARBA00022679"/>
    </source>
</evidence>
<evidence type="ECO:0000256" key="3">
    <source>
        <dbReference type="ARBA" id="ARBA00012438"/>
    </source>
</evidence>
<dbReference type="InterPro" id="IPR003660">
    <property type="entry name" value="HAMP_dom"/>
</dbReference>
<gene>
    <name evidence="12" type="ORF">H8705_09445</name>
</gene>
<dbReference type="InterPro" id="IPR003594">
    <property type="entry name" value="HATPase_dom"/>
</dbReference>
<dbReference type="EMBL" id="JACRTD010000006">
    <property type="protein sequence ID" value="MBC8585808.1"/>
    <property type="molecule type" value="Genomic_DNA"/>
</dbReference>
<keyword evidence="13" id="KW-1185">Reference proteome</keyword>
<evidence type="ECO:0000256" key="9">
    <source>
        <dbReference type="SAM" id="Phobius"/>
    </source>
</evidence>
<keyword evidence="7" id="KW-0902">Two-component regulatory system</keyword>
<dbReference type="InterPro" id="IPR050351">
    <property type="entry name" value="BphY/WalK/GraS-like"/>
</dbReference>
<dbReference type="Gene3D" id="1.10.287.130">
    <property type="match status" value="1"/>
</dbReference>
<feature type="domain" description="HAMP" evidence="11">
    <location>
        <begin position="199"/>
        <end position="251"/>
    </location>
</feature>
<dbReference type="CDD" id="cd00075">
    <property type="entry name" value="HATPase"/>
    <property type="match status" value="1"/>
</dbReference>
<dbReference type="GO" id="GO:0004721">
    <property type="term" value="F:phosphoprotein phosphatase activity"/>
    <property type="evidence" value="ECO:0007669"/>
    <property type="project" value="TreeGrafter"/>
</dbReference>
<dbReference type="EC" id="2.7.13.3" evidence="3"/>
<dbReference type="GO" id="GO:0000155">
    <property type="term" value="F:phosphorelay sensor kinase activity"/>
    <property type="evidence" value="ECO:0007669"/>
    <property type="project" value="InterPro"/>
</dbReference>
<keyword evidence="4" id="KW-0597">Phosphoprotein</keyword>
<dbReference type="Pfam" id="PF02518">
    <property type="entry name" value="HATPase_c"/>
    <property type="match status" value="1"/>
</dbReference>
<evidence type="ECO:0000256" key="4">
    <source>
        <dbReference type="ARBA" id="ARBA00022553"/>
    </source>
</evidence>
<dbReference type="SMART" id="SM00388">
    <property type="entry name" value="HisKA"/>
    <property type="match status" value="1"/>
</dbReference>
<dbReference type="PANTHER" id="PTHR45453:SF1">
    <property type="entry name" value="PHOSPHATE REGULON SENSOR PROTEIN PHOR"/>
    <property type="match status" value="1"/>
</dbReference>
<keyword evidence="6 12" id="KW-0418">Kinase</keyword>
<comment type="catalytic activity">
    <reaction evidence="1">
        <text>ATP + protein L-histidine = ADP + protein N-phospho-L-histidine.</text>
        <dbReference type="EC" id="2.7.13.3"/>
    </reaction>
</comment>
<dbReference type="Pfam" id="PF00512">
    <property type="entry name" value="HisKA"/>
    <property type="match status" value="1"/>
</dbReference>
<dbReference type="PROSITE" id="PS50109">
    <property type="entry name" value="HIS_KIN"/>
    <property type="match status" value="1"/>
</dbReference>
<dbReference type="Gene3D" id="6.10.340.10">
    <property type="match status" value="1"/>
</dbReference>
<dbReference type="SUPFAM" id="SSF55874">
    <property type="entry name" value="ATPase domain of HSP90 chaperone/DNA topoisomerase II/histidine kinase"/>
    <property type="match status" value="1"/>
</dbReference>
<dbReference type="PROSITE" id="PS50885">
    <property type="entry name" value="HAMP"/>
    <property type="match status" value="1"/>
</dbReference>
<comment type="subcellular location">
    <subcellularLocation>
        <location evidence="2">Membrane</location>
    </subcellularLocation>
</comment>
<evidence type="ECO:0000256" key="2">
    <source>
        <dbReference type="ARBA" id="ARBA00004370"/>
    </source>
</evidence>
<accession>A0A926IIL4</accession>
<evidence type="ECO:0000259" key="10">
    <source>
        <dbReference type="PROSITE" id="PS50109"/>
    </source>
</evidence>
<dbReference type="SUPFAM" id="SSF158472">
    <property type="entry name" value="HAMP domain-like"/>
    <property type="match status" value="1"/>
</dbReference>
<evidence type="ECO:0000256" key="7">
    <source>
        <dbReference type="ARBA" id="ARBA00023012"/>
    </source>
</evidence>
<dbReference type="FunFam" id="3.30.565.10:FF:000006">
    <property type="entry name" value="Sensor histidine kinase WalK"/>
    <property type="match status" value="1"/>
</dbReference>
<keyword evidence="9" id="KW-1133">Transmembrane helix</keyword>
<dbReference type="SMART" id="SM00304">
    <property type="entry name" value="HAMP"/>
    <property type="match status" value="1"/>
</dbReference>
<protein>
    <recommendedName>
        <fullName evidence="3">histidine kinase</fullName>
        <ecNumber evidence="3">2.7.13.3</ecNumber>
    </recommendedName>
</protein>
<dbReference type="SMART" id="SM00387">
    <property type="entry name" value="HATPase_c"/>
    <property type="match status" value="1"/>
</dbReference>
<dbReference type="Pfam" id="PF00672">
    <property type="entry name" value="HAMP"/>
    <property type="match status" value="1"/>
</dbReference>
<dbReference type="CDD" id="cd06225">
    <property type="entry name" value="HAMP"/>
    <property type="match status" value="1"/>
</dbReference>
<sequence>MTIKKRLVVSNLLMLIVPAILVVLISVGVLAVFAQFYWESIKSAVHSQENIAIVKNTVDLYRHEHQTPRSKSSAREWKELEKLLSEVGYRLHVIQDGKPVSSNLTPEDEKAMSGITDKLLEADGSAVFMTDTSALVRISFTQQGKTTVLTAVNTLSGEDSMDIGQKIEIFLRNYLWIILALTLLVIAMTNGVLSSRVTKSLLEPLALLGSGAREIGDGNLEFEIQYKGKDEFKPVCDDFDRMRLRLKESIQDQMKYEEARREFLAGISHDLRTPLTAIKGYVEGLRDGVANTPERQKKYLDTIYQKTCDMDVLVDRLFLLSKLDTGQFPFHFTKVELRKYLEWFCLGVKEEFLRKGLRIELDVRAQENVFVQLDGEQMRWVLLNLLENSAKYTNKQTATVKITLWTDKFGAAISLADDGPGVAQEAVDRLFDIFYRCDKSRTNPSSGSGLGLAIAKRIVQAHKGTICARSQAGLTILIWLPLEKEGDNETDSDYRG</sequence>
<feature type="transmembrane region" description="Helical" evidence="9">
    <location>
        <begin position="12"/>
        <end position="38"/>
    </location>
</feature>
<comment type="caution">
    <text evidence="12">The sequence shown here is derived from an EMBL/GenBank/DDBJ whole genome shotgun (WGS) entry which is preliminary data.</text>
</comment>
<dbReference type="FunFam" id="1.10.287.130:FF:000001">
    <property type="entry name" value="Two-component sensor histidine kinase"/>
    <property type="match status" value="1"/>
</dbReference>
<reference evidence="12" key="1">
    <citation type="submission" date="2020-08" db="EMBL/GenBank/DDBJ databases">
        <title>Genome public.</title>
        <authorList>
            <person name="Liu C."/>
            <person name="Sun Q."/>
        </authorList>
    </citation>
    <scope>NUCLEOTIDE SEQUENCE</scope>
    <source>
        <strain evidence="12">NSJ-64</strain>
    </source>
</reference>
<organism evidence="12 13">
    <name type="scientific">Youxingia wuxianensis</name>
    <dbReference type="NCBI Taxonomy" id="2763678"/>
    <lineage>
        <taxon>Bacteria</taxon>
        <taxon>Bacillati</taxon>
        <taxon>Bacillota</taxon>
        <taxon>Clostridia</taxon>
        <taxon>Eubacteriales</taxon>
        <taxon>Oscillospiraceae</taxon>
        <taxon>Youxingia</taxon>
    </lineage>
</organism>
<dbReference type="InterPro" id="IPR036097">
    <property type="entry name" value="HisK_dim/P_sf"/>
</dbReference>
<keyword evidence="8 9" id="KW-0472">Membrane</keyword>
<dbReference type="Gene3D" id="3.30.565.10">
    <property type="entry name" value="Histidine kinase-like ATPase, C-terminal domain"/>
    <property type="match status" value="1"/>
</dbReference>
<dbReference type="SUPFAM" id="SSF47384">
    <property type="entry name" value="Homodimeric domain of signal transducing histidine kinase"/>
    <property type="match status" value="1"/>
</dbReference>
<dbReference type="RefSeq" id="WP_262395522.1">
    <property type="nucleotide sequence ID" value="NZ_JACRTD010000006.1"/>
</dbReference>
<keyword evidence="5" id="KW-0808">Transferase</keyword>